<feature type="region of interest" description="Disordered" evidence="3">
    <location>
        <begin position="116"/>
        <end position="239"/>
    </location>
</feature>
<evidence type="ECO:0000313" key="6">
    <source>
        <dbReference type="EMBL" id="KAK0585191.1"/>
    </source>
</evidence>
<dbReference type="AlphaFoldDB" id="A0AA39VN49"/>
<reference evidence="6" key="2">
    <citation type="submission" date="2023-06" db="EMBL/GenBank/DDBJ databases">
        <authorList>
            <person name="Swenson N.G."/>
            <person name="Wegrzyn J.L."/>
            <person name="Mcevoy S.L."/>
        </authorList>
    </citation>
    <scope>NUCLEOTIDE SEQUENCE</scope>
    <source>
        <strain evidence="6">NS2018</strain>
        <tissue evidence="6">Leaf</tissue>
    </source>
</reference>
<keyword evidence="2" id="KW-0378">Hydrolase</keyword>
<dbReference type="InterPro" id="IPR013103">
    <property type="entry name" value="RVT_2"/>
</dbReference>
<comment type="caution">
    <text evidence="6">The sequence shown here is derived from an EMBL/GenBank/DDBJ whole genome shotgun (WGS) entry which is preliminary data.</text>
</comment>
<gene>
    <name evidence="6" type="ORF">LWI29_024471</name>
</gene>
<feature type="compositionally biased region" description="Basic and acidic residues" evidence="3">
    <location>
        <begin position="159"/>
        <end position="181"/>
    </location>
</feature>
<name>A0AA39VN49_ACESA</name>
<feature type="domain" description="Retroviral polymerase SH3-like" evidence="5">
    <location>
        <begin position="53"/>
        <end position="114"/>
    </location>
</feature>
<sequence>MPKSFWGDAVLSAAYLINRMPSSVLSFQTPLQSLSHYCDINSALHILPRVFGCVVYVHMHTPHRGKLDPRALKCVFIGYSSSQKGYKCYHPPSRKVFVSQDVTFWEDEAYFTSETSLQGENPNYEEKSPKTDNGIPISLRSQSSEEENLSPESEIPDSLTERTKPTLRVYERRNKGKEKQGESVLIQVVQPSSSPSPVRQSDPEVGNAPEVTLEPSVLSNDLSSENHIDPDPSLSRRYPSREHRPPIWFGFSPERPSGDSKALYSITDYTSTHRLSETFKAFAHQLSAVSIPSKLQDALTNQNWVRAMDEEMKALQKNCTWEIVDLPKGKKAVGCRWVYTIKHRADGTIERYKARLVAKGYTQTYGVDYQETFAPVAKLNTVRVLLSLAMNLDWPLK</sequence>
<evidence type="ECO:0000256" key="2">
    <source>
        <dbReference type="ARBA" id="ARBA00022801"/>
    </source>
</evidence>
<dbReference type="Proteomes" id="UP001168877">
    <property type="component" value="Unassembled WGS sequence"/>
</dbReference>
<dbReference type="Pfam" id="PF07727">
    <property type="entry name" value="RVT_2"/>
    <property type="match status" value="1"/>
</dbReference>
<accession>A0AA39VN49</accession>
<dbReference type="InterPro" id="IPR039537">
    <property type="entry name" value="Retrotran_Ty1/copia-like"/>
</dbReference>
<feature type="compositionally biased region" description="Low complexity" evidence="3">
    <location>
        <begin position="187"/>
        <end position="200"/>
    </location>
</feature>
<protein>
    <recommendedName>
        <fullName evidence="8">Reverse transcriptase Ty1/copia-type domain-containing protein</fullName>
    </recommendedName>
</protein>
<dbReference type="PANTHER" id="PTHR42648">
    <property type="entry name" value="TRANSPOSASE, PUTATIVE-RELATED"/>
    <property type="match status" value="1"/>
</dbReference>
<dbReference type="InterPro" id="IPR057670">
    <property type="entry name" value="SH3_retrovirus"/>
</dbReference>
<reference evidence="6" key="1">
    <citation type="journal article" date="2022" name="Plant J.">
        <title>Strategies of tolerance reflected in two North American maple genomes.</title>
        <authorList>
            <person name="McEvoy S.L."/>
            <person name="Sezen U.U."/>
            <person name="Trouern-Trend A."/>
            <person name="McMahon S.M."/>
            <person name="Schaberg P.G."/>
            <person name="Yang J."/>
            <person name="Wegrzyn J.L."/>
            <person name="Swenson N.G."/>
        </authorList>
    </citation>
    <scope>NUCLEOTIDE SEQUENCE</scope>
    <source>
        <strain evidence="6">NS2018</strain>
    </source>
</reference>
<evidence type="ECO:0000256" key="3">
    <source>
        <dbReference type="SAM" id="MobiDB-lite"/>
    </source>
</evidence>
<evidence type="ECO:0008006" key="8">
    <source>
        <dbReference type="Google" id="ProtNLM"/>
    </source>
</evidence>
<evidence type="ECO:0000259" key="5">
    <source>
        <dbReference type="Pfam" id="PF25597"/>
    </source>
</evidence>
<dbReference type="GO" id="GO:0046872">
    <property type="term" value="F:metal ion binding"/>
    <property type="evidence" value="ECO:0007669"/>
    <property type="project" value="UniProtKB-KW"/>
</dbReference>
<dbReference type="PANTHER" id="PTHR42648:SF22">
    <property type="entry name" value="REVERSE TRANSCRIPTASE TY1_COPIA-TYPE DOMAIN-CONTAINING PROTEIN"/>
    <property type="match status" value="1"/>
</dbReference>
<evidence type="ECO:0000313" key="7">
    <source>
        <dbReference type="Proteomes" id="UP001168877"/>
    </source>
</evidence>
<evidence type="ECO:0000256" key="1">
    <source>
        <dbReference type="ARBA" id="ARBA00022723"/>
    </source>
</evidence>
<dbReference type="GO" id="GO:0016787">
    <property type="term" value="F:hydrolase activity"/>
    <property type="evidence" value="ECO:0007669"/>
    <property type="project" value="UniProtKB-KW"/>
</dbReference>
<keyword evidence="1" id="KW-0479">Metal-binding</keyword>
<dbReference type="EMBL" id="JAUESC010000383">
    <property type="protein sequence ID" value="KAK0585191.1"/>
    <property type="molecule type" value="Genomic_DNA"/>
</dbReference>
<dbReference type="Pfam" id="PF25597">
    <property type="entry name" value="SH3_retrovirus"/>
    <property type="match status" value="1"/>
</dbReference>
<keyword evidence="7" id="KW-1185">Reference proteome</keyword>
<proteinExistence type="predicted"/>
<feature type="domain" description="Reverse transcriptase Ty1/copia-type" evidence="4">
    <location>
        <begin position="319"/>
        <end position="396"/>
    </location>
</feature>
<organism evidence="6 7">
    <name type="scientific">Acer saccharum</name>
    <name type="common">Sugar maple</name>
    <dbReference type="NCBI Taxonomy" id="4024"/>
    <lineage>
        <taxon>Eukaryota</taxon>
        <taxon>Viridiplantae</taxon>
        <taxon>Streptophyta</taxon>
        <taxon>Embryophyta</taxon>
        <taxon>Tracheophyta</taxon>
        <taxon>Spermatophyta</taxon>
        <taxon>Magnoliopsida</taxon>
        <taxon>eudicotyledons</taxon>
        <taxon>Gunneridae</taxon>
        <taxon>Pentapetalae</taxon>
        <taxon>rosids</taxon>
        <taxon>malvids</taxon>
        <taxon>Sapindales</taxon>
        <taxon>Sapindaceae</taxon>
        <taxon>Hippocastanoideae</taxon>
        <taxon>Acereae</taxon>
        <taxon>Acer</taxon>
    </lineage>
</organism>
<evidence type="ECO:0000259" key="4">
    <source>
        <dbReference type="Pfam" id="PF07727"/>
    </source>
</evidence>